<dbReference type="CDD" id="cd03046">
    <property type="entry name" value="GST_N_GTT1_like"/>
    <property type="match status" value="1"/>
</dbReference>
<feature type="domain" description="GST N-terminal" evidence="2">
    <location>
        <begin position="9"/>
        <end position="96"/>
    </location>
</feature>
<dbReference type="Proteomes" id="UP000178912">
    <property type="component" value="Unassembled WGS sequence"/>
</dbReference>
<dbReference type="PANTHER" id="PTHR44051">
    <property type="entry name" value="GLUTATHIONE S-TRANSFERASE-RELATED"/>
    <property type="match status" value="1"/>
</dbReference>
<dbReference type="InterPro" id="IPR036249">
    <property type="entry name" value="Thioredoxin-like_sf"/>
</dbReference>
<dbReference type="Gene3D" id="3.40.30.10">
    <property type="entry name" value="Glutaredoxin"/>
    <property type="match status" value="1"/>
</dbReference>
<accession>A0A1E1LM64</accession>
<evidence type="ECO:0000256" key="1">
    <source>
        <dbReference type="ARBA" id="ARBA00007409"/>
    </source>
</evidence>
<comment type="similarity">
    <text evidence="1">Belongs to the GST superfamily.</text>
</comment>
<protein>
    <submittedName>
        <fullName evidence="4">Related to GTT1 Glutathione S-transferase</fullName>
    </submittedName>
</protein>
<keyword evidence="5" id="KW-1185">Reference proteome</keyword>
<feature type="domain" description="GST C-terminal" evidence="3">
    <location>
        <begin position="99"/>
        <end position="236"/>
    </location>
</feature>
<evidence type="ECO:0000259" key="3">
    <source>
        <dbReference type="PROSITE" id="PS50405"/>
    </source>
</evidence>
<dbReference type="InterPro" id="IPR004046">
    <property type="entry name" value="GST_C"/>
</dbReference>
<dbReference type="InterPro" id="IPR010987">
    <property type="entry name" value="Glutathione-S-Trfase_C-like"/>
</dbReference>
<evidence type="ECO:0000259" key="2">
    <source>
        <dbReference type="PROSITE" id="PS50404"/>
    </source>
</evidence>
<dbReference type="Gene3D" id="1.20.1050.10">
    <property type="match status" value="1"/>
</dbReference>
<dbReference type="AlphaFoldDB" id="A0A1E1LM64"/>
<dbReference type="PANTHER" id="PTHR44051:SF9">
    <property type="entry name" value="GLUTATHIONE S-TRANSFERASE 1"/>
    <property type="match status" value="1"/>
</dbReference>
<dbReference type="InterPro" id="IPR040079">
    <property type="entry name" value="Glutathione_S-Trfase"/>
</dbReference>
<dbReference type="PROSITE" id="PS50404">
    <property type="entry name" value="GST_NTER"/>
    <property type="match status" value="1"/>
</dbReference>
<dbReference type="Pfam" id="PF00043">
    <property type="entry name" value="GST_C"/>
    <property type="match status" value="1"/>
</dbReference>
<proteinExistence type="inferred from homology"/>
<sequence length="238" mass="27232">MSATDGLKSGVPTLHHLSNSQSQRILWLLEELAIEYKLEYNVVLYSRGAKDKRAPKELASVHPLGRAPTLVTAEGRVLIESLTITTYLLKTYDADGRFATEDWVREDTLRSFAGASLFPLASLEMLFDLAEKNTPWPFSFIMRRIKKGFDNFFSNAEFKKDLVYLEGELGDAEWFNGKSLGQADFVMNWPLDVIAIRGYADLEKEYPKLHAWRLRVYERPAWKQALAKGNEYDLEMLG</sequence>
<dbReference type="OrthoDB" id="2309723at2759"/>
<dbReference type="InterPro" id="IPR004045">
    <property type="entry name" value="Glutathione_S-Trfase_N"/>
</dbReference>
<dbReference type="InterPro" id="IPR036282">
    <property type="entry name" value="Glutathione-S-Trfase_C_sf"/>
</dbReference>
<dbReference type="EMBL" id="FJUX01000142">
    <property type="protein sequence ID" value="CZT11574.1"/>
    <property type="molecule type" value="Genomic_DNA"/>
</dbReference>
<keyword evidence="4" id="KW-0808">Transferase</keyword>
<dbReference type="GO" id="GO:0016740">
    <property type="term" value="F:transferase activity"/>
    <property type="evidence" value="ECO:0007669"/>
    <property type="project" value="UniProtKB-KW"/>
</dbReference>
<dbReference type="SUPFAM" id="SSF52833">
    <property type="entry name" value="Thioredoxin-like"/>
    <property type="match status" value="1"/>
</dbReference>
<reference evidence="5" key="1">
    <citation type="submission" date="2016-03" db="EMBL/GenBank/DDBJ databases">
        <authorList>
            <person name="Guldener U."/>
        </authorList>
    </citation>
    <scope>NUCLEOTIDE SEQUENCE [LARGE SCALE GENOMIC DNA]</scope>
    <source>
        <strain evidence="5">04CH-RAC-A.6.1</strain>
    </source>
</reference>
<dbReference type="PROSITE" id="PS50405">
    <property type="entry name" value="GST_CTER"/>
    <property type="match status" value="1"/>
</dbReference>
<dbReference type="Pfam" id="PF13409">
    <property type="entry name" value="GST_N_2"/>
    <property type="match status" value="1"/>
</dbReference>
<dbReference type="SFLD" id="SFLDS00019">
    <property type="entry name" value="Glutathione_Transferase_(cytos"/>
    <property type="match status" value="1"/>
</dbReference>
<organism evidence="4 5">
    <name type="scientific">Rhynchosporium agropyri</name>
    <dbReference type="NCBI Taxonomy" id="914238"/>
    <lineage>
        <taxon>Eukaryota</taxon>
        <taxon>Fungi</taxon>
        <taxon>Dikarya</taxon>
        <taxon>Ascomycota</taxon>
        <taxon>Pezizomycotina</taxon>
        <taxon>Leotiomycetes</taxon>
        <taxon>Helotiales</taxon>
        <taxon>Ploettnerulaceae</taxon>
        <taxon>Rhynchosporium</taxon>
    </lineage>
</organism>
<evidence type="ECO:0000313" key="5">
    <source>
        <dbReference type="Proteomes" id="UP000178912"/>
    </source>
</evidence>
<evidence type="ECO:0000313" key="4">
    <source>
        <dbReference type="EMBL" id="CZT11574.1"/>
    </source>
</evidence>
<name>A0A1E1LM64_9HELO</name>
<dbReference type="SUPFAM" id="SSF47616">
    <property type="entry name" value="GST C-terminal domain-like"/>
    <property type="match status" value="1"/>
</dbReference>
<gene>
    <name evidence="4" type="ORF">RAG0_15674</name>
</gene>